<gene>
    <name evidence="1" type="ORF">NCTC8297_00053</name>
</gene>
<accession>A0A379T2J7</accession>
<dbReference type="AlphaFoldDB" id="A0A379T2J7"/>
<organism evidence="1 2">
    <name type="scientific">Salmonella enterica subsp. arizonae</name>
    <dbReference type="NCBI Taxonomy" id="59203"/>
    <lineage>
        <taxon>Bacteria</taxon>
        <taxon>Pseudomonadati</taxon>
        <taxon>Pseudomonadota</taxon>
        <taxon>Gammaproteobacteria</taxon>
        <taxon>Enterobacterales</taxon>
        <taxon>Enterobacteriaceae</taxon>
        <taxon>Salmonella</taxon>
    </lineage>
</organism>
<name>A0A379T2J7_SALER</name>
<dbReference type="Proteomes" id="UP000254741">
    <property type="component" value="Unassembled WGS sequence"/>
</dbReference>
<evidence type="ECO:0000313" key="1">
    <source>
        <dbReference type="EMBL" id="SUG44897.1"/>
    </source>
</evidence>
<sequence>MVIIDPIRMEILRKIFPEINDVKIEVFTLFAFGMSI</sequence>
<dbReference type="EMBL" id="UGXG01000001">
    <property type="protein sequence ID" value="SUG44897.1"/>
    <property type="molecule type" value="Genomic_DNA"/>
</dbReference>
<proteinExistence type="predicted"/>
<reference evidence="1 2" key="1">
    <citation type="submission" date="2018-06" db="EMBL/GenBank/DDBJ databases">
        <authorList>
            <consortium name="Pathogen Informatics"/>
            <person name="Doyle S."/>
        </authorList>
    </citation>
    <scope>NUCLEOTIDE SEQUENCE [LARGE SCALE GENOMIC DNA]</scope>
    <source>
        <strain evidence="1 2">NCTC8297</strain>
    </source>
</reference>
<protein>
    <submittedName>
        <fullName evidence="1">TraJ protein</fullName>
    </submittedName>
</protein>
<evidence type="ECO:0000313" key="2">
    <source>
        <dbReference type="Proteomes" id="UP000254741"/>
    </source>
</evidence>